<evidence type="ECO:0000313" key="1">
    <source>
        <dbReference type="EMBL" id="RGQ43098.1"/>
    </source>
</evidence>
<comment type="caution">
    <text evidence="1">The sequence shown here is derived from an EMBL/GenBank/DDBJ whole genome shotgun (WGS) entry which is preliminary data.</text>
</comment>
<dbReference type="AlphaFoldDB" id="A0A412AZE6"/>
<sequence>MDYRRGNLRYSLWSLVNYAFGDDPSVFIPVHTLDYGDRAMVAESGFCQKDSRAPEMEICGTKGTISFANIGNMYPMDSLEVYLDASERGIDGW</sequence>
<reference evidence="1 2" key="1">
    <citation type="submission" date="2018-08" db="EMBL/GenBank/DDBJ databases">
        <title>A genome reference for cultivated species of the human gut microbiota.</title>
        <authorList>
            <person name="Zou Y."/>
            <person name="Xue W."/>
            <person name="Luo G."/>
        </authorList>
    </citation>
    <scope>NUCLEOTIDE SEQUENCE [LARGE SCALE GENOMIC DNA]</scope>
    <source>
        <strain evidence="1 2">AF28-26</strain>
    </source>
</reference>
<accession>A0A412AZE6</accession>
<evidence type="ECO:0000313" key="2">
    <source>
        <dbReference type="Proteomes" id="UP000284751"/>
    </source>
</evidence>
<dbReference type="EMBL" id="QRTC01000008">
    <property type="protein sequence ID" value="RGQ43098.1"/>
    <property type="molecule type" value="Genomic_DNA"/>
</dbReference>
<gene>
    <name evidence="1" type="ORF">DWY99_03665</name>
</gene>
<organism evidence="1 2">
    <name type="scientific">[Clostridium] leptum</name>
    <dbReference type="NCBI Taxonomy" id="1535"/>
    <lineage>
        <taxon>Bacteria</taxon>
        <taxon>Bacillati</taxon>
        <taxon>Bacillota</taxon>
        <taxon>Clostridia</taxon>
        <taxon>Eubacteriales</taxon>
        <taxon>Oscillospiraceae</taxon>
        <taxon>Oscillospiraceae incertae sedis</taxon>
    </lineage>
</organism>
<dbReference type="Proteomes" id="UP000284751">
    <property type="component" value="Unassembled WGS sequence"/>
</dbReference>
<proteinExistence type="predicted"/>
<protein>
    <submittedName>
        <fullName evidence="1">Uncharacterized protein</fullName>
    </submittedName>
</protein>
<name>A0A412AZE6_9FIRM</name>